<evidence type="ECO:0000313" key="2">
    <source>
        <dbReference type="Proteomes" id="UP000646053"/>
    </source>
</evidence>
<dbReference type="RefSeq" id="WP_162425465.1">
    <property type="nucleotide sequence ID" value="NZ_WVIE01000047.1"/>
</dbReference>
<sequence length="74" mass="8623">MPSDWLIFMSQILELLRGEHPVFIPLLIESINRFAKNEDSYQSIKTDTVRYVTNKTKYNLGMDVSGMAESIRRN</sequence>
<organism evidence="1 2">
    <name type="scientific">Myxacorys almedinensis A</name>
    <dbReference type="NCBI Taxonomy" id="2690445"/>
    <lineage>
        <taxon>Bacteria</taxon>
        <taxon>Bacillati</taxon>
        <taxon>Cyanobacteriota</taxon>
        <taxon>Cyanophyceae</taxon>
        <taxon>Leptolyngbyales</taxon>
        <taxon>Leptolyngbyaceae</taxon>
        <taxon>Myxacorys</taxon>
        <taxon>Myxacorys almedinensis</taxon>
    </lineage>
</organism>
<name>A0A8J7Z8E4_9CYAN</name>
<protein>
    <submittedName>
        <fullName evidence="1">Uncharacterized protein</fullName>
    </submittedName>
</protein>
<proteinExistence type="predicted"/>
<dbReference type="AlphaFoldDB" id="A0A8J7Z8E4"/>
<gene>
    <name evidence="1" type="ORF">GS601_22125</name>
</gene>
<keyword evidence="2" id="KW-1185">Reference proteome</keyword>
<evidence type="ECO:0000313" key="1">
    <source>
        <dbReference type="EMBL" id="NDJ19943.1"/>
    </source>
</evidence>
<comment type="caution">
    <text evidence="1">The sequence shown here is derived from an EMBL/GenBank/DDBJ whole genome shotgun (WGS) entry which is preliminary data.</text>
</comment>
<dbReference type="Proteomes" id="UP000646053">
    <property type="component" value="Unassembled WGS sequence"/>
</dbReference>
<accession>A0A8J7Z8E4</accession>
<reference evidence="1" key="1">
    <citation type="submission" date="2019-12" db="EMBL/GenBank/DDBJ databases">
        <title>High-Quality draft genome sequences of three cyanobacteria isolated from the limestone walls of the Old Cathedral of Coimbra.</title>
        <authorList>
            <person name="Tiago I."/>
            <person name="Soares F."/>
            <person name="Portugal A."/>
        </authorList>
    </citation>
    <scope>NUCLEOTIDE SEQUENCE</scope>
    <source>
        <strain evidence="1">A</strain>
    </source>
</reference>
<dbReference type="EMBL" id="WVIE01000047">
    <property type="protein sequence ID" value="NDJ19943.1"/>
    <property type="molecule type" value="Genomic_DNA"/>
</dbReference>